<evidence type="ECO:0000313" key="1">
    <source>
        <dbReference type="EMBL" id="CAG8748196.1"/>
    </source>
</evidence>
<dbReference type="EMBL" id="CAJVPU010044716">
    <property type="protein sequence ID" value="CAG8748196.1"/>
    <property type="molecule type" value="Genomic_DNA"/>
</dbReference>
<name>A0ACA9QEX1_9GLOM</name>
<proteinExistence type="predicted"/>
<feature type="non-terminal residue" evidence="1">
    <location>
        <position position="1"/>
    </location>
</feature>
<accession>A0ACA9QEX1</accession>
<evidence type="ECO:0000313" key="2">
    <source>
        <dbReference type="Proteomes" id="UP000789702"/>
    </source>
</evidence>
<gene>
    <name evidence="1" type="ORF">DHETER_LOCUS14475</name>
</gene>
<comment type="caution">
    <text evidence="1">The sequence shown here is derived from an EMBL/GenBank/DDBJ whole genome shotgun (WGS) entry which is preliminary data.</text>
</comment>
<sequence>SFKYKGKFYKTCANCLTSKTEKHRKLGKANTQPTIETILAQFLYNYIENLISNIENNRISFEIYINLNDDMFSEVEFNDLKSIARIIINKVEEGDDYVWSTTTALCTLARFNNVAIYYFACFQYYELE</sequence>
<protein>
    <submittedName>
        <fullName evidence="1">6604_t:CDS:1</fullName>
    </submittedName>
</protein>
<reference evidence="1" key="1">
    <citation type="submission" date="2021-06" db="EMBL/GenBank/DDBJ databases">
        <authorList>
            <person name="Kallberg Y."/>
            <person name="Tangrot J."/>
            <person name="Rosling A."/>
        </authorList>
    </citation>
    <scope>NUCLEOTIDE SEQUENCE</scope>
    <source>
        <strain evidence="1">IL203A</strain>
    </source>
</reference>
<dbReference type="Proteomes" id="UP000789702">
    <property type="component" value="Unassembled WGS sequence"/>
</dbReference>
<keyword evidence="2" id="KW-1185">Reference proteome</keyword>
<organism evidence="1 2">
    <name type="scientific">Dentiscutata heterogama</name>
    <dbReference type="NCBI Taxonomy" id="1316150"/>
    <lineage>
        <taxon>Eukaryota</taxon>
        <taxon>Fungi</taxon>
        <taxon>Fungi incertae sedis</taxon>
        <taxon>Mucoromycota</taxon>
        <taxon>Glomeromycotina</taxon>
        <taxon>Glomeromycetes</taxon>
        <taxon>Diversisporales</taxon>
        <taxon>Gigasporaceae</taxon>
        <taxon>Dentiscutata</taxon>
    </lineage>
</organism>
<feature type="non-terminal residue" evidence="1">
    <location>
        <position position="128"/>
    </location>
</feature>